<proteinExistence type="predicted"/>
<dbReference type="AlphaFoldDB" id="A0A4Y2NN98"/>
<dbReference type="EMBL" id="BGPR01009552">
    <property type="protein sequence ID" value="GBN40771.1"/>
    <property type="molecule type" value="Genomic_DNA"/>
</dbReference>
<dbReference type="GO" id="GO:0006264">
    <property type="term" value="P:mitochondrial DNA replication"/>
    <property type="evidence" value="ECO:0007669"/>
    <property type="project" value="TreeGrafter"/>
</dbReference>
<dbReference type="InterPro" id="IPR027417">
    <property type="entry name" value="P-loop_NTPase"/>
</dbReference>
<evidence type="ECO:0000313" key="2">
    <source>
        <dbReference type="EMBL" id="GBN40771.1"/>
    </source>
</evidence>
<organism evidence="2 3">
    <name type="scientific">Araneus ventricosus</name>
    <name type="common">Orbweaver spider</name>
    <name type="synonym">Epeira ventricosa</name>
    <dbReference type="NCBI Taxonomy" id="182803"/>
    <lineage>
        <taxon>Eukaryota</taxon>
        <taxon>Metazoa</taxon>
        <taxon>Ecdysozoa</taxon>
        <taxon>Arthropoda</taxon>
        <taxon>Chelicerata</taxon>
        <taxon>Arachnida</taxon>
        <taxon>Araneae</taxon>
        <taxon>Araneomorphae</taxon>
        <taxon>Entelegynae</taxon>
        <taxon>Araneoidea</taxon>
        <taxon>Araneidae</taxon>
        <taxon>Araneus</taxon>
    </lineage>
</organism>
<dbReference type="InterPro" id="IPR007694">
    <property type="entry name" value="DNA_helicase_DnaB-like_C"/>
</dbReference>
<keyword evidence="3" id="KW-1185">Reference proteome</keyword>
<dbReference type="OrthoDB" id="275278at2759"/>
<dbReference type="PANTHER" id="PTHR12873:SF0">
    <property type="entry name" value="TWINKLE MTDNA HELICASE"/>
    <property type="match status" value="1"/>
</dbReference>
<dbReference type="Pfam" id="PF13481">
    <property type="entry name" value="AAA_25"/>
    <property type="match status" value="1"/>
</dbReference>
<name>A0A4Y2NN98_ARAVE</name>
<gene>
    <name evidence="2" type="primary">TWNK_0</name>
    <name evidence="2" type="ORF">AVEN_930_1</name>
</gene>
<protein>
    <submittedName>
        <fullName evidence="2">Twinkle protein, mitochondrial</fullName>
    </submittedName>
</protein>
<evidence type="ECO:0000259" key="1">
    <source>
        <dbReference type="PROSITE" id="PS51199"/>
    </source>
</evidence>
<dbReference type="GO" id="GO:0003697">
    <property type="term" value="F:single-stranded DNA binding"/>
    <property type="evidence" value="ECO:0007669"/>
    <property type="project" value="InterPro"/>
</dbReference>
<dbReference type="PANTHER" id="PTHR12873">
    <property type="entry name" value="T7-LIKE MITOCHONDRIAL DNA HELICASE"/>
    <property type="match status" value="1"/>
</dbReference>
<reference evidence="2 3" key="1">
    <citation type="journal article" date="2019" name="Sci. Rep.">
        <title>Orb-weaving spider Araneus ventricosus genome elucidates the spidroin gene catalogue.</title>
        <authorList>
            <person name="Kono N."/>
            <person name="Nakamura H."/>
            <person name="Ohtoshi R."/>
            <person name="Moran D.A.P."/>
            <person name="Shinohara A."/>
            <person name="Yoshida Y."/>
            <person name="Fujiwara M."/>
            <person name="Mori M."/>
            <person name="Tomita M."/>
            <person name="Arakawa K."/>
        </authorList>
    </citation>
    <scope>NUCLEOTIDE SEQUENCE [LARGE SCALE GENOMIC DNA]</scope>
</reference>
<dbReference type="GO" id="GO:0005524">
    <property type="term" value="F:ATP binding"/>
    <property type="evidence" value="ECO:0007669"/>
    <property type="project" value="InterPro"/>
</dbReference>
<dbReference type="SUPFAM" id="SSF52540">
    <property type="entry name" value="P-loop containing nucleoside triphosphate hydrolases"/>
    <property type="match status" value="1"/>
</dbReference>
<dbReference type="GO" id="GO:0043139">
    <property type="term" value="F:5'-3' DNA helicase activity"/>
    <property type="evidence" value="ECO:0007669"/>
    <property type="project" value="InterPro"/>
</dbReference>
<comment type="caution">
    <text evidence="2">The sequence shown here is derived from an EMBL/GenBank/DDBJ whole genome shotgun (WGS) entry which is preliminary data.</text>
</comment>
<evidence type="ECO:0000313" key="3">
    <source>
        <dbReference type="Proteomes" id="UP000499080"/>
    </source>
</evidence>
<sequence>MDEDLAANSEASIQDIVSNMLNLNAEGSDDEDDGECEKKSVSTSDAFKAIDDLGWFFFTNSEAADEHIKAIRDLEKHQNYVYTFQDYKETILEKIRDFDRISGVKFHRFSALNKFMKGLRPGEITILTGHTGLGKTTFMSEYSLDLIEQGVETLWVNLEVPNSNLIITMMTQFARKSLLGNVEEYEKVSTDFNCLPIFFLDLNNEKLTLDEVLNVIGNAVKSRSVSHLVVDNMQCFLNLANVTFSGFDYLKTQDQIFGSLRDIAAKNNCHVTIVIHPRKESTIKELHNSSIAGTGMAIQQSHNILIMQSTSDGSARYLELTKNRYDGDKGTVSLEFQKSTLTYTMQVQETLDL</sequence>
<dbReference type="PROSITE" id="PS51199">
    <property type="entry name" value="SF4_HELICASE"/>
    <property type="match status" value="1"/>
</dbReference>
<dbReference type="GO" id="GO:0005739">
    <property type="term" value="C:mitochondrion"/>
    <property type="evidence" value="ECO:0007669"/>
    <property type="project" value="TreeGrafter"/>
</dbReference>
<accession>A0A4Y2NN98</accession>
<dbReference type="Proteomes" id="UP000499080">
    <property type="component" value="Unassembled WGS sequence"/>
</dbReference>
<dbReference type="Gene3D" id="3.40.50.300">
    <property type="entry name" value="P-loop containing nucleotide triphosphate hydrolases"/>
    <property type="match status" value="1"/>
</dbReference>
<feature type="domain" description="SF4 helicase" evidence="1">
    <location>
        <begin position="98"/>
        <end position="350"/>
    </location>
</feature>
<dbReference type="InterPro" id="IPR027032">
    <property type="entry name" value="Twinkle-like"/>
</dbReference>